<name>A0A0A9BFA3_ARUDO</name>
<reference evidence="1" key="2">
    <citation type="journal article" date="2015" name="Data Brief">
        <title>Shoot transcriptome of the giant reed, Arundo donax.</title>
        <authorList>
            <person name="Barrero R.A."/>
            <person name="Guerrero F.D."/>
            <person name="Moolhuijzen P."/>
            <person name="Goolsby J.A."/>
            <person name="Tidwell J."/>
            <person name="Bellgard S.E."/>
            <person name="Bellgard M.I."/>
        </authorList>
    </citation>
    <scope>NUCLEOTIDE SEQUENCE</scope>
    <source>
        <tissue evidence="1">Shoot tissue taken approximately 20 cm above the soil surface</tissue>
    </source>
</reference>
<dbReference type="EMBL" id="GBRH01237970">
    <property type="protein sequence ID" value="JAD59925.1"/>
    <property type="molecule type" value="Transcribed_RNA"/>
</dbReference>
<reference evidence="1" key="1">
    <citation type="submission" date="2014-09" db="EMBL/GenBank/DDBJ databases">
        <authorList>
            <person name="Magalhaes I.L.F."/>
            <person name="Oliveira U."/>
            <person name="Santos F.R."/>
            <person name="Vidigal T.H.D.A."/>
            <person name="Brescovit A.D."/>
            <person name="Santos A.J."/>
        </authorList>
    </citation>
    <scope>NUCLEOTIDE SEQUENCE</scope>
    <source>
        <tissue evidence="1">Shoot tissue taken approximately 20 cm above the soil surface</tissue>
    </source>
</reference>
<protein>
    <submittedName>
        <fullName evidence="1">Uncharacterized protein</fullName>
    </submittedName>
</protein>
<organism evidence="1">
    <name type="scientific">Arundo donax</name>
    <name type="common">Giant reed</name>
    <name type="synonym">Donax arundinaceus</name>
    <dbReference type="NCBI Taxonomy" id="35708"/>
    <lineage>
        <taxon>Eukaryota</taxon>
        <taxon>Viridiplantae</taxon>
        <taxon>Streptophyta</taxon>
        <taxon>Embryophyta</taxon>
        <taxon>Tracheophyta</taxon>
        <taxon>Spermatophyta</taxon>
        <taxon>Magnoliopsida</taxon>
        <taxon>Liliopsida</taxon>
        <taxon>Poales</taxon>
        <taxon>Poaceae</taxon>
        <taxon>PACMAD clade</taxon>
        <taxon>Arundinoideae</taxon>
        <taxon>Arundineae</taxon>
        <taxon>Arundo</taxon>
    </lineage>
</organism>
<accession>A0A0A9BFA3</accession>
<dbReference type="AlphaFoldDB" id="A0A0A9BFA3"/>
<sequence length="16" mass="2033">MNWKRLELLQSNFTPR</sequence>
<evidence type="ECO:0000313" key="1">
    <source>
        <dbReference type="EMBL" id="JAD59925.1"/>
    </source>
</evidence>
<proteinExistence type="predicted"/>